<protein>
    <submittedName>
        <fullName evidence="1">Uncharacterized protein</fullName>
    </submittedName>
</protein>
<evidence type="ECO:0000313" key="2">
    <source>
        <dbReference type="Proteomes" id="UP001153709"/>
    </source>
</evidence>
<sequence>MESVYPAGMLDRDQRTAKIRLCQCRCSDMEVPNRTNSFTTDASTKISSIFSSIVFNKKRTKFSYLIWKKGYLIHTYNFPRVKNVVLVLVYLTLTMMNPASTAPAHDEVAEDKWWEKPCGSTEPSDPFPTSPPEIFFKWHLSDLLVQAEYNLIQANHLKDSFAFYTIGNAFDYRDNPQWSYPWLENRARTKYLKGDQESEEIMKELYRSYQILAVAFQHLIDEGGVRAQVFQNEKWQLKLLLCEMKEALKERKLEPYPVSESDMPNEYKNMKDESQRSRRDFIIFNSYLSIMEWTIDYIKTNGFNVENQKN</sequence>
<proteinExistence type="predicted"/>
<reference evidence="1" key="1">
    <citation type="submission" date="2022-01" db="EMBL/GenBank/DDBJ databases">
        <authorList>
            <person name="King R."/>
        </authorList>
    </citation>
    <scope>NUCLEOTIDE SEQUENCE</scope>
</reference>
<dbReference type="Proteomes" id="UP001153709">
    <property type="component" value="Chromosome 4"/>
</dbReference>
<dbReference type="EMBL" id="OU898279">
    <property type="protein sequence ID" value="CAG9832740.1"/>
    <property type="molecule type" value="Genomic_DNA"/>
</dbReference>
<name>A0A9N9XBJ6_DIABA</name>
<accession>A0A9N9XBJ6</accession>
<evidence type="ECO:0000313" key="1">
    <source>
        <dbReference type="EMBL" id="CAG9832740.1"/>
    </source>
</evidence>
<organism evidence="1 2">
    <name type="scientific">Diabrotica balteata</name>
    <name type="common">Banded cucumber beetle</name>
    <dbReference type="NCBI Taxonomy" id="107213"/>
    <lineage>
        <taxon>Eukaryota</taxon>
        <taxon>Metazoa</taxon>
        <taxon>Ecdysozoa</taxon>
        <taxon>Arthropoda</taxon>
        <taxon>Hexapoda</taxon>
        <taxon>Insecta</taxon>
        <taxon>Pterygota</taxon>
        <taxon>Neoptera</taxon>
        <taxon>Endopterygota</taxon>
        <taxon>Coleoptera</taxon>
        <taxon>Polyphaga</taxon>
        <taxon>Cucujiformia</taxon>
        <taxon>Chrysomeloidea</taxon>
        <taxon>Chrysomelidae</taxon>
        <taxon>Galerucinae</taxon>
        <taxon>Diabroticina</taxon>
        <taxon>Diabroticites</taxon>
        <taxon>Diabrotica</taxon>
    </lineage>
</organism>
<dbReference type="OrthoDB" id="6049566at2759"/>
<dbReference type="AlphaFoldDB" id="A0A9N9XBJ6"/>
<keyword evidence="2" id="KW-1185">Reference proteome</keyword>
<gene>
    <name evidence="1" type="ORF">DIABBA_LOCUS6192</name>
</gene>